<evidence type="ECO:0000313" key="1">
    <source>
        <dbReference type="EMBL" id="GAI60485.1"/>
    </source>
</evidence>
<reference evidence="1" key="1">
    <citation type="journal article" date="2014" name="Front. Microbiol.">
        <title>High frequency of phylogenetically diverse reductive dehalogenase-homologous genes in deep subseafloor sedimentary metagenomes.</title>
        <authorList>
            <person name="Kawai M."/>
            <person name="Futagami T."/>
            <person name="Toyoda A."/>
            <person name="Takaki Y."/>
            <person name="Nishi S."/>
            <person name="Hori S."/>
            <person name="Arai W."/>
            <person name="Tsubouchi T."/>
            <person name="Morono Y."/>
            <person name="Uchiyama I."/>
            <person name="Ito T."/>
            <person name="Fujiyama A."/>
            <person name="Inagaki F."/>
            <person name="Takami H."/>
        </authorList>
    </citation>
    <scope>NUCLEOTIDE SEQUENCE</scope>
    <source>
        <strain evidence="1">Expedition CK06-06</strain>
    </source>
</reference>
<dbReference type="AlphaFoldDB" id="X1RBI5"/>
<name>X1RBI5_9ZZZZ</name>
<proteinExistence type="predicted"/>
<dbReference type="EMBL" id="BARW01000167">
    <property type="protein sequence ID" value="GAI60485.1"/>
    <property type="molecule type" value="Genomic_DNA"/>
</dbReference>
<gene>
    <name evidence="1" type="ORF">S12H4_00987</name>
</gene>
<sequence length="58" mass="6540">MKKCKVCEKEVADDEIIDLGEGKLICNSCAREITKLVIKEMLTEMELGIVDTILEKIL</sequence>
<protein>
    <recommendedName>
        <fullName evidence="2">ClpX-type ZB domain-containing protein</fullName>
    </recommendedName>
</protein>
<accession>X1RBI5</accession>
<organism evidence="1">
    <name type="scientific">marine sediment metagenome</name>
    <dbReference type="NCBI Taxonomy" id="412755"/>
    <lineage>
        <taxon>unclassified sequences</taxon>
        <taxon>metagenomes</taxon>
        <taxon>ecological metagenomes</taxon>
    </lineage>
</organism>
<comment type="caution">
    <text evidence="1">The sequence shown here is derived from an EMBL/GenBank/DDBJ whole genome shotgun (WGS) entry which is preliminary data.</text>
</comment>
<evidence type="ECO:0008006" key="2">
    <source>
        <dbReference type="Google" id="ProtNLM"/>
    </source>
</evidence>